<dbReference type="KEGG" id="hlt:I7X12_11100"/>
<gene>
    <name evidence="7" type="ORF">I7X12_11100</name>
</gene>
<evidence type="ECO:0000259" key="6">
    <source>
        <dbReference type="PROSITE" id="PS50893"/>
    </source>
</evidence>
<dbReference type="GO" id="GO:0005524">
    <property type="term" value="F:ATP binding"/>
    <property type="evidence" value="ECO:0007669"/>
    <property type="project" value="UniProtKB-KW"/>
</dbReference>
<dbReference type="GO" id="GO:0016887">
    <property type="term" value="F:ATP hydrolysis activity"/>
    <property type="evidence" value="ECO:0007669"/>
    <property type="project" value="InterPro"/>
</dbReference>
<evidence type="ECO:0000313" key="7">
    <source>
        <dbReference type="EMBL" id="QPV61317.1"/>
    </source>
</evidence>
<dbReference type="InterPro" id="IPR003593">
    <property type="entry name" value="AAA+_ATPase"/>
</dbReference>
<dbReference type="SMART" id="SM00382">
    <property type="entry name" value="AAA"/>
    <property type="match status" value="1"/>
</dbReference>
<evidence type="ECO:0000256" key="4">
    <source>
        <dbReference type="ARBA" id="ARBA00022840"/>
    </source>
</evidence>
<dbReference type="Gene3D" id="3.40.50.300">
    <property type="entry name" value="P-loop containing nucleotide triphosphate hydrolases"/>
    <property type="match status" value="1"/>
</dbReference>
<dbReference type="Pfam" id="PF00005">
    <property type="entry name" value="ABC_tran"/>
    <property type="match status" value="1"/>
</dbReference>
<comment type="similarity">
    <text evidence="1">Belongs to the ABC transporter superfamily.</text>
</comment>
<organism evidence="7 8">
    <name type="scientific">Halosimplex litoreum</name>
    <dbReference type="NCBI Taxonomy" id="1198301"/>
    <lineage>
        <taxon>Archaea</taxon>
        <taxon>Methanobacteriati</taxon>
        <taxon>Methanobacteriota</taxon>
        <taxon>Stenosarchaea group</taxon>
        <taxon>Halobacteria</taxon>
        <taxon>Halobacteriales</taxon>
        <taxon>Haloarculaceae</taxon>
        <taxon>Halosimplex</taxon>
    </lineage>
</organism>
<dbReference type="SUPFAM" id="SSF52540">
    <property type="entry name" value="P-loop containing nucleoside triphosphate hydrolases"/>
    <property type="match status" value="1"/>
</dbReference>
<evidence type="ECO:0000256" key="5">
    <source>
        <dbReference type="SAM" id="MobiDB-lite"/>
    </source>
</evidence>
<evidence type="ECO:0000256" key="1">
    <source>
        <dbReference type="ARBA" id="ARBA00005417"/>
    </source>
</evidence>
<feature type="region of interest" description="Disordered" evidence="5">
    <location>
        <begin position="300"/>
        <end position="319"/>
    </location>
</feature>
<keyword evidence="4 7" id="KW-0067">ATP-binding</keyword>
<evidence type="ECO:0000313" key="8">
    <source>
        <dbReference type="Proteomes" id="UP000595001"/>
    </source>
</evidence>
<reference evidence="7 8" key="1">
    <citation type="submission" date="2020-12" db="EMBL/GenBank/DDBJ databases">
        <title>Halosimplex halophilum sp. nov. and Halosimplex salinum sp. nov., two new members of the genus Halosimplex.</title>
        <authorList>
            <person name="Cui H.L."/>
        </authorList>
    </citation>
    <scope>NUCLEOTIDE SEQUENCE [LARGE SCALE GENOMIC DNA]</scope>
    <source>
        <strain evidence="7 8">YGH94</strain>
    </source>
</reference>
<keyword evidence="8" id="KW-1185">Reference proteome</keyword>
<protein>
    <submittedName>
        <fullName evidence="7">ABC transporter ATP-binding protein</fullName>
    </submittedName>
</protein>
<name>A0A7T3KTJ9_9EURY</name>
<dbReference type="AlphaFoldDB" id="A0A7T3KTJ9"/>
<dbReference type="PANTHER" id="PTHR43335">
    <property type="entry name" value="ABC TRANSPORTER, ATP-BINDING PROTEIN"/>
    <property type="match status" value="1"/>
</dbReference>
<dbReference type="Proteomes" id="UP000595001">
    <property type="component" value="Chromosome"/>
</dbReference>
<feature type="compositionally biased region" description="Basic and acidic residues" evidence="5">
    <location>
        <begin position="304"/>
        <end position="319"/>
    </location>
</feature>
<dbReference type="InterPro" id="IPR027417">
    <property type="entry name" value="P-loop_NTPase"/>
</dbReference>
<dbReference type="InterPro" id="IPR003439">
    <property type="entry name" value="ABC_transporter-like_ATP-bd"/>
</dbReference>
<accession>A0A7T3KTJ9</accession>
<dbReference type="GeneID" id="60589047"/>
<dbReference type="PANTHER" id="PTHR43335:SF4">
    <property type="entry name" value="ABC TRANSPORTER, ATP-BINDING PROTEIN"/>
    <property type="match status" value="1"/>
</dbReference>
<evidence type="ECO:0000256" key="3">
    <source>
        <dbReference type="ARBA" id="ARBA00022741"/>
    </source>
</evidence>
<evidence type="ECO:0000256" key="2">
    <source>
        <dbReference type="ARBA" id="ARBA00022448"/>
    </source>
</evidence>
<dbReference type="CDD" id="cd03230">
    <property type="entry name" value="ABC_DR_subfamily_A"/>
    <property type="match status" value="1"/>
</dbReference>
<sequence length="319" mass="34387">MAVINLDRVTKEYGRTTAVDGLDLEVESGEAYGFLGPNGAGKSTTINVLLGFSKATGGRAEVFGRDAWGESTAVRERTGILPEGYALYDRLTGREHIELANDLQGADDDPDAILERVGLDPEDRDRRAGGYSTGMTQRTALGMALVGDPDLLVLDEPSSGLDPNGMADLRGIVREELDRGTTVFFSSHILDQVEGVCDWVGILRDGELIAEDTVGGLRRSMSAESRIEVRVDEPRSVAFDGIGGVTGHSVDGTTLRVRCRDPGAKGDVIRRIEDSGMEMRDIKIQDASLEDLFAAYTDYESGESENRITGEKRTAEGPA</sequence>
<keyword evidence="3" id="KW-0547">Nucleotide-binding</keyword>
<dbReference type="OrthoDB" id="87732at2157"/>
<dbReference type="EMBL" id="CP065856">
    <property type="protein sequence ID" value="QPV61317.1"/>
    <property type="molecule type" value="Genomic_DNA"/>
</dbReference>
<dbReference type="PROSITE" id="PS50893">
    <property type="entry name" value="ABC_TRANSPORTER_2"/>
    <property type="match status" value="1"/>
</dbReference>
<keyword evidence="2" id="KW-0813">Transport</keyword>
<dbReference type="RefSeq" id="WP_198060150.1">
    <property type="nucleotide sequence ID" value="NZ_CP065856.1"/>
</dbReference>
<proteinExistence type="inferred from homology"/>
<feature type="domain" description="ABC transporter" evidence="6">
    <location>
        <begin position="4"/>
        <end position="230"/>
    </location>
</feature>